<dbReference type="Proteomes" id="UP000295645">
    <property type="component" value="Unassembled WGS sequence"/>
</dbReference>
<feature type="domain" description="Methyltransferase" evidence="1">
    <location>
        <begin position="96"/>
        <end position="190"/>
    </location>
</feature>
<sequence>MPCDGLAGDTSVHHPIVCDPIQPKACPEALTGLGTEIDMSGQHTLDEAQLLETQHAFDSVAADYDGPRGNNELIQRMRVTLWDTVHAKVAAGGCLLDLGCGTGIDAIEFARRGFRVVATDWSPQMVERTRERADAAALESRVTTTHLGIQRMDRLDGEFDAIYSNFGPLNCAPDLHAVASECARLLKPGGTLVFSVMGRICPWEVGHYALRGRFRRAAVRAARGATAVGMNRHTIWTYYYLPREFYRAFAGTFSLGGYRALSLFMPPPYMVDRYRRRPDWYERLGRLDDRLGAAPLLRDMGDHFLIVMHRR</sequence>
<dbReference type="InterPro" id="IPR029063">
    <property type="entry name" value="SAM-dependent_MTases_sf"/>
</dbReference>
<dbReference type="GO" id="GO:0008168">
    <property type="term" value="F:methyltransferase activity"/>
    <property type="evidence" value="ECO:0007669"/>
    <property type="project" value="UniProtKB-KW"/>
</dbReference>
<proteinExistence type="predicted"/>
<gene>
    <name evidence="2" type="ORF">EC912_101828</name>
</gene>
<dbReference type="AlphaFoldDB" id="A0A4R3YYH0"/>
<reference evidence="2 3" key="1">
    <citation type="submission" date="2019-03" db="EMBL/GenBank/DDBJ databases">
        <title>Above-ground endophytic microbial communities from plants in different locations in the United States.</title>
        <authorList>
            <person name="Frank C."/>
        </authorList>
    </citation>
    <scope>NUCLEOTIDE SEQUENCE [LARGE SCALE GENOMIC DNA]</scope>
    <source>
        <strain evidence="2 3">LP_13_YM</strain>
    </source>
</reference>
<keyword evidence="2" id="KW-0489">Methyltransferase</keyword>
<comment type="caution">
    <text evidence="2">The sequence shown here is derived from an EMBL/GenBank/DDBJ whole genome shotgun (WGS) entry which is preliminary data.</text>
</comment>
<dbReference type="GO" id="GO:0032259">
    <property type="term" value="P:methylation"/>
    <property type="evidence" value="ECO:0007669"/>
    <property type="project" value="UniProtKB-KW"/>
</dbReference>
<name>A0A4R3YYH0_9GAMM</name>
<accession>A0A4R3YYH0</accession>
<dbReference type="InterPro" id="IPR041698">
    <property type="entry name" value="Methyltransf_25"/>
</dbReference>
<evidence type="ECO:0000313" key="3">
    <source>
        <dbReference type="Proteomes" id="UP000295645"/>
    </source>
</evidence>
<dbReference type="CDD" id="cd02440">
    <property type="entry name" value="AdoMet_MTases"/>
    <property type="match status" value="1"/>
</dbReference>
<evidence type="ECO:0000313" key="2">
    <source>
        <dbReference type="EMBL" id="TCV97811.1"/>
    </source>
</evidence>
<organism evidence="2 3">
    <name type="scientific">Luteibacter rhizovicinus</name>
    <dbReference type="NCBI Taxonomy" id="242606"/>
    <lineage>
        <taxon>Bacteria</taxon>
        <taxon>Pseudomonadati</taxon>
        <taxon>Pseudomonadota</taxon>
        <taxon>Gammaproteobacteria</taxon>
        <taxon>Lysobacterales</taxon>
        <taxon>Rhodanobacteraceae</taxon>
        <taxon>Luteibacter</taxon>
    </lineage>
</organism>
<dbReference type="Gene3D" id="3.40.50.150">
    <property type="entry name" value="Vaccinia Virus protein VP39"/>
    <property type="match status" value="1"/>
</dbReference>
<keyword evidence="2" id="KW-0808">Transferase</keyword>
<dbReference type="EMBL" id="SMCS01000001">
    <property type="protein sequence ID" value="TCV97811.1"/>
    <property type="molecule type" value="Genomic_DNA"/>
</dbReference>
<protein>
    <submittedName>
        <fullName evidence="2">Methyltransferase family protein</fullName>
    </submittedName>
</protein>
<evidence type="ECO:0000259" key="1">
    <source>
        <dbReference type="Pfam" id="PF13649"/>
    </source>
</evidence>
<dbReference type="Pfam" id="PF13649">
    <property type="entry name" value="Methyltransf_25"/>
    <property type="match status" value="1"/>
</dbReference>
<dbReference type="SUPFAM" id="SSF53335">
    <property type="entry name" value="S-adenosyl-L-methionine-dependent methyltransferases"/>
    <property type="match status" value="1"/>
</dbReference>
<dbReference type="PANTHER" id="PTHR43464:SF92">
    <property type="entry name" value="SLR1071 PROTEIN"/>
    <property type="match status" value="1"/>
</dbReference>
<keyword evidence="3" id="KW-1185">Reference proteome</keyword>
<dbReference type="PANTHER" id="PTHR43464">
    <property type="entry name" value="METHYLTRANSFERASE"/>
    <property type="match status" value="1"/>
</dbReference>